<comment type="subcellular location">
    <subcellularLocation>
        <location evidence="1">Membrane</location>
        <topology evidence="1">Multi-pass membrane protein</topology>
    </subcellularLocation>
</comment>
<gene>
    <name evidence="7" type="ORF">FPE_LOCUS23054</name>
</gene>
<keyword evidence="3 4" id="KW-0472">Membrane</keyword>
<dbReference type="EMBL" id="OU503049">
    <property type="protein sequence ID" value="CAI9775624.1"/>
    <property type="molecule type" value="Genomic_DNA"/>
</dbReference>
<dbReference type="GO" id="GO:0016020">
    <property type="term" value="C:membrane"/>
    <property type="evidence" value="ECO:0007669"/>
    <property type="project" value="UniProtKB-SubCell"/>
</dbReference>
<feature type="region of interest" description="Disordered" evidence="6">
    <location>
        <begin position="208"/>
        <end position="241"/>
    </location>
</feature>
<keyword evidence="5" id="KW-0813">Transport</keyword>
<feature type="repeat" description="Solcar" evidence="4">
    <location>
        <begin position="1"/>
        <end position="36"/>
    </location>
</feature>
<dbReference type="Proteomes" id="UP000834106">
    <property type="component" value="Chromosome 14"/>
</dbReference>
<dbReference type="InterPro" id="IPR045881">
    <property type="entry name" value="MNM1-like"/>
</dbReference>
<evidence type="ECO:0000256" key="5">
    <source>
        <dbReference type="RuleBase" id="RU000488"/>
    </source>
</evidence>
<reference evidence="7" key="1">
    <citation type="submission" date="2023-05" db="EMBL/GenBank/DDBJ databases">
        <authorList>
            <person name="Huff M."/>
        </authorList>
    </citation>
    <scope>NUCLEOTIDE SEQUENCE</scope>
</reference>
<evidence type="ECO:0000256" key="6">
    <source>
        <dbReference type="SAM" id="MobiDB-lite"/>
    </source>
</evidence>
<name>A0AAD1ZU52_9LAMI</name>
<protein>
    <submittedName>
        <fullName evidence="7">Uncharacterized protein</fullName>
    </submittedName>
</protein>
<dbReference type="SUPFAM" id="SSF103506">
    <property type="entry name" value="Mitochondrial carrier"/>
    <property type="match status" value="1"/>
</dbReference>
<keyword evidence="8" id="KW-1185">Reference proteome</keyword>
<evidence type="ECO:0000256" key="1">
    <source>
        <dbReference type="ARBA" id="ARBA00004141"/>
    </source>
</evidence>
<organism evidence="7 8">
    <name type="scientific">Fraxinus pennsylvanica</name>
    <dbReference type="NCBI Taxonomy" id="56036"/>
    <lineage>
        <taxon>Eukaryota</taxon>
        <taxon>Viridiplantae</taxon>
        <taxon>Streptophyta</taxon>
        <taxon>Embryophyta</taxon>
        <taxon>Tracheophyta</taxon>
        <taxon>Spermatophyta</taxon>
        <taxon>Magnoliopsida</taxon>
        <taxon>eudicotyledons</taxon>
        <taxon>Gunneridae</taxon>
        <taxon>Pentapetalae</taxon>
        <taxon>asterids</taxon>
        <taxon>lamiids</taxon>
        <taxon>Lamiales</taxon>
        <taxon>Oleaceae</taxon>
        <taxon>Oleeae</taxon>
        <taxon>Fraxinus</taxon>
    </lineage>
</organism>
<evidence type="ECO:0000313" key="8">
    <source>
        <dbReference type="Proteomes" id="UP000834106"/>
    </source>
</evidence>
<evidence type="ECO:0000313" key="7">
    <source>
        <dbReference type="EMBL" id="CAI9775624.1"/>
    </source>
</evidence>
<dbReference type="PANTHER" id="PTHR34682">
    <property type="entry name" value="AT HOOK MOTIF-CONTAINING PROTEIN"/>
    <property type="match status" value="1"/>
</dbReference>
<dbReference type="AlphaFoldDB" id="A0AAD1ZU52"/>
<sequence length="241" mass="27046">MNEEGWIAIYKGLVPGLFLVTHGAIQFTAYEELRKFVINYRTDENSLGKHFDLSFYLQEKITTTTTTNDVESLTINCILQSSATPTPESMKEAEKYEINFKNVSVINMTGQSVYGVTKGSFDAEYFITVMIGNNGSLLWGIVFRQGNITPIMAANDVAPQAKMYLTISEMEYQNQVNAIEIIPRSKTVVMPNPKDVKRQSIDIFPVVPCKPPSSMPRTSSCSSLEKRSPLRMPQAKIKPVR</sequence>
<accession>A0AAD1ZU52</accession>
<dbReference type="Gene3D" id="1.50.40.10">
    <property type="entry name" value="Mitochondrial carrier domain"/>
    <property type="match status" value="1"/>
</dbReference>
<keyword evidence="2 4" id="KW-0812">Transmembrane</keyword>
<evidence type="ECO:0000256" key="4">
    <source>
        <dbReference type="PROSITE-ProRule" id="PRU00282"/>
    </source>
</evidence>
<dbReference type="Pfam" id="PF00153">
    <property type="entry name" value="Mito_carr"/>
    <property type="match status" value="1"/>
</dbReference>
<dbReference type="PROSITE" id="PS50920">
    <property type="entry name" value="SOLCAR"/>
    <property type="match status" value="1"/>
</dbReference>
<dbReference type="InterPro" id="IPR023395">
    <property type="entry name" value="MCP_dom_sf"/>
</dbReference>
<comment type="similarity">
    <text evidence="5">Belongs to the mitochondrial carrier (TC 2.A.29) family.</text>
</comment>
<dbReference type="PANTHER" id="PTHR34682:SF1">
    <property type="entry name" value="PROTEIN METABOLIC NETWORK MODULATOR 1"/>
    <property type="match status" value="1"/>
</dbReference>
<evidence type="ECO:0000256" key="3">
    <source>
        <dbReference type="ARBA" id="ARBA00023136"/>
    </source>
</evidence>
<dbReference type="InterPro" id="IPR018108">
    <property type="entry name" value="MCP_transmembrane"/>
</dbReference>
<proteinExistence type="inferred from homology"/>
<evidence type="ECO:0000256" key="2">
    <source>
        <dbReference type="ARBA" id="ARBA00022692"/>
    </source>
</evidence>